<dbReference type="FunFam" id="3.40.50.300:FF:000186">
    <property type="entry name" value="ATP-binding cassette sub-family B member 7, mitochondrial"/>
    <property type="match status" value="1"/>
</dbReference>
<dbReference type="EMBL" id="VHJK01000001">
    <property type="protein sequence ID" value="TRD10885.1"/>
    <property type="molecule type" value="Genomic_DNA"/>
</dbReference>
<keyword evidence="3 9" id="KW-0812">Transmembrane</keyword>
<proteinExistence type="predicted"/>
<feature type="domain" description="ABC transporter" evidence="10">
    <location>
        <begin position="362"/>
        <end position="596"/>
    </location>
</feature>
<dbReference type="RefSeq" id="WP_142787147.1">
    <property type="nucleotide sequence ID" value="NZ_VHJK01000001.1"/>
</dbReference>
<evidence type="ECO:0000256" key="3">
    <source>
        <dbReference type="ARBA" id="ARBA00022692"/>
    </source>
</evidence>
<feature type="transmembrane region" description="Helical" evidence="9">
    <location>
        <begin position="156"/>
        <end position="179"/>
    </location>
</feature>
<name>A0A547P9R6_9SPHN</name>
<evidence type="ECO:0000259" key="10">
    <source>
        <dbReference type="PROSITE" id="PS50893"/>
    </source>
</evidence>
<comment type="caution">
    <text evidence="12">The sequence shown here is derived from an EMBL/GenBank/DDBJ whole genome shotgun (WGS) entry which is preliminary data.</text>
</comment>
<dbReference type="CDD" id="cd18582">
    <property type="entry name" value="ABC_6TM_ATM1_ABCB7"/>
    <property type="match status" value="1"/>
</dbReference>
<evidence type="ECO:0000256" key="8">
    <source>
        <dbReference type="SAM" id="MobiDB-lite"/>
    </source>
</evidence>
<dbReference type="InterPro" id="IPR027417">
    <property type="entry name" value="P-loop_NTPase"/>
</dbReference>
<dbReference type="InterPro" id="IPR003439">
    <property type="entry name" value="ABC_transporter-like_ATP-bd"/>
</dbReference>
<dbReference type="PROSITE" id="PS50929">
    <property type="entry name" value="ABC_TM1F"/>
    <property type="match status" value="1"/>
</dbReference>
<feature type="transmembrane region" description="Helical" evidence="9">
    <location>
        <begin position="78"/>
        <end position="98"/>
    </location>
</feature>
<feature type="transmembrane region" description="Helical" evidence="9">
    <location>
        <begin position="42"/>
        <end position="63"/>
    </location>
</feature>
<sequence length="635" mass="69597">MPPDTASSDRPTSPPDAEGWATLKRFLPYLWPKDNWSLRRRIVFALIFVLGAKGVTLALPFAYKGAADAMAGPVGDGATVALALVAAYGLGRFTSVLFDNLRNIAFERVGQAATLSLAQDVFHRLHRLSLRFHLNRRTGEVTKIIERGTKSIDSMLYFLLFNIAPTALELIAVGVIFYINFGWELVAATALTVVLYIAVTRWITEWRTKLRREMNDLDGQALHRAVDSLLNFETVKYFNAEDREEARYSGAAKAYAEAAVKSENSLGLLNITQSLITNSLMAAAMAYTVWGWSKGELTVGDLVFVNTYLMQLFRPLDLLGWVYRTIRQGLVDMAEMFRLMDTDVEVKDIAGAPELIVRQPHVTFDNVTFEYEDGRTILKNLSFEVPAGSSVAIVGPSGAGKSTIGRLLFRFYDPQQGRILIDGQDIAKVQQDSVRGAIGIVPQDSVLFNDTLAYNIAYGAHDASDEQVTKAAGDAALMPLIDRLPNGFATTVGERGLKLSGGEKQRVAIARTLVKNPPILLLDEATSALDTRTEREILGTLKRLEEGRTTLAIAHRLSTVADADRILVLDGGELAESGTHAELLARNGLYTEMWAQQAAESNEDDAVSSEDQSPEGPENPENPENEAAEAAEAVK</sequence>
<evidence type="ECO:0000256" key="1">
    <source>
        <dbReference type="ARBA" id="ARBA00004651"/>
    </source>
</evidence>
<dbReference type="InterPro" id="IPR003593">
    <property type="entry name" value="AAA+_ATPase"/>
</dbReference>
<dbReference type="SMART" id="SM00382">
    <property type="entry name" value="AAA"/>
    <property type="match status" value="1"/>
</dbReference>
<dbReference type="Pfam" id="PF00005">
    <property type="entry name" value="ABC_tran"/>
    <property type="match status" value="1"/>
</dbReference>
<keyword evidence="2" id="KW-0813">Transport</keyword>
<dbReference type="PROSITE" id="PS50893">
    <property type="entry name" value="ABC_TRANSPORTER_2"/>
    <property type="match status" value="1"/>
</dbReference>
<evidence type="ECO:0000256" key="7">
    <source>
        <dbReference type="ARBA" id="ARBA00023136"/>
    </source>
</evidence>
<evidence type="ECO:0000256" key="5">
    <source>
        <dbReference type="ARBA" id="ARBA00022840"/>
    </source>
</evidence>
<dbReference type="GO" id="GO:0140359">
    <property type="term" value="F:ABC-type transporter activity"/>
    <property type="evidence" value="ECO:0007669"/>
    <property type="project" value="InterPro"/>
</dbReference>
<dbReference type="CDD" id="cd03253">
    <property type="entry name" value="ABCC_ATM1_transporter"/>
    <property type="match status" value="1"/>
</dbReference>
<evidence type="ECO:0000256" key="9">
    <source>
        <dbReference type="SAM" id="Phobius"/>
    </source>
</evidence>
<feature type="region of interest" description="Disordered" evidence="8">
    <location>
        <begin position="596"/>
        <end position="635"/>
    </location>
</feature>
<dbReference type="SUPFAM" id="SSF90123">
    <property type="entry name" value="ABC transporter transmembrane region"/>
    <property type="match status" value="1"/>
</dbReference>
<feature type="transmembrane region" description="Helical" evidence="9">
    <location>
        <begin position="185"/>
        <end position="204"/>
    </location>
</feature>
<evidence type="ECO:0000313" key="13">
    <source>
        <dbReference type="Proteomes" id="UP000316343"/>
    </source>
</evidence>
<dbReference type="InterPro" id="IPR039421">
    <property type="entry name" value="Type_1_exporter"/>
</dbReference>
<accession>A0A547P9R6</accession>
<dbReference type="GO" id="GO:0005886">
    <property type="term" value="C:plasma membrane"/>
    <property type="evidence" value="ECO:0007669"/>
    <property type="project" value="UniProtKB-SubCell"/>
</dbReference>
<dbReference type="GO" id="GO:0016887">
    <property type="term" value="F:ATP hydrolysis activity"/>
    <property type="evidence" value="ECO:0007669"/>
    <property type="project" value="InterPro"/>
</dbReference>
<evidence type="ECO:0000259" key="11">
    <source>
        <dbReference type="PROSITE" id="PS50929"/>
    </source>
</evidence>
<evidence type="ECO:0000313" key="12">
    <source>
        <dbReference type="EMBL" id="TRD10885.1"/>
    </source>
</evidence>
<dbReference type="PANTHER" id="PTHR24221:SF654">
    <property type="entry name" value="ATP-BINDING CASSETTE SUB-FAMILY B MEMBER 6"/>
    <property type="match status" value="1"/>
</dbReference>
<keyword evidence="4" id="KW-0547">Nucleotide-binding</keyword>
<reference evidence="12 13" key="1">
    <citation type="submission" date="2019-06" db="EMBL/GenBank/DDBJ databases">
        <title>Erythrobacter insulae sp. nov., isolated from a tidal flat.</title>
        <authorList>
            <person name="Yoon J.-H."/>
        </authorList>
    </citation>
    <scope>NUCLEOTIDE SEQUENCE [LARGE SCALE GENOMIC DNA]</scope>
    <source>
        <strain evidence="12 13">JBTF-M21</strain>
    </source>
</reference>
<dbReference type="InterPro" id="IPR017871">
    <property type="entry name" value="ABC_transporter-like_CS"/>
</dbReference>
<dbReference type="SUPFAM" id="SSF52540">
    <property type="entry name" value="P-loop containing nucleoside triphosphate hydrolases"/>
    <property type="match status" value="1"/>
</dbReference>
<comment type="subcellular location">
    <subcellularLocation>
        <location evidence="1">Cell membrane</location>
        <topology evidence="1">Multi-pass membrane protein</topology>
    </subcellularLocation>
</comment>
<feature type="domain" description="ABC transmembrane type-1" evidence="11">
    <location>
        <begin position="43"/>
        <end position="328"/>
    </location>
</feature>
<dbReference type="PROSITE" id="PS00211">
    <property type="entry name" value="ABC_TRANSPORTER_1"/>
    <property type="match status" value="1"/>
</dbReference>
<keyword evidence="5 12" id="KW-0067">ATP-binding</keyword>
<keyword evidence="6 9" id="KW-1133">Transmembrane helix</keyword>
<dbReference type="GO" id="GO:0005524">
    <property type="term" value="F:ATP binding"/>
    <property type="evidence" value="ECO:0007669"/>
    <property type="project" value="UniProtKB-KW"/>
</dbReference>
<dbReference type="Proteomes" id="UP000316343">
    <property type="component" value="Unassembled WGS sequence"/>
</dbReference>
<dbReference type="OrthoDB" id="5288711at2"/>
<evidence type="ECO:0000256" key="6">
    <source>
        <dbReference type="ARBA" id="ARBA00022989"/>
    </source>
</evidence>
<dbReference type="AlphaFoldDB" id="A0A547P9R6"/>
<dbReference type="InterPro" id="IPR036640">
    <property type="entry name" value="ABC1_TM_sf"/>
</dbReference>
<protein>
    <submittedName>
        <fullName evidence="12">ABC transporter ATP-binding protein/permease</fullName>
    </submittedName>
</protein>
<evidence type="ECO:0000256" key="4">
    <source>
        <dbReference type="ARBA" id="ARBA00022741"/>
    </source>
</evidence>
<dbReference type="PANTHER" id="PTHR24221">
    <property type="entry name" value="ATP-BINDING CASSETTE SUB-FAMILY B"/>
    <property type="match status" value="1"/>
</dbReference>
<gene>
    <name evidence="12" type="ORF">FGU71_02750</name>
</gene>
<dbReference type="Pfam" id="PF00664">
    <property type="entry name" value="ABC_membrane"/>
    <property type="match status" value="1"/>
</dbReference>
<dbReference type="InterPro" id="IPR011527">
    <property type="entry name" value="ABC1_TM_dom"/>
</dbReference>
<keyword evidence="7 9" id="KW-0472">Membrane</keyword>
<keyword evidence="13" id="KW-1185">Reference proteome</keyword>
<dbReference type="Gene3D" id="1.20.1560.10">
    <property type="entry name" value="ABC transporter type 1, transmembrane domain"/>
    <property type="match status" value="1"/>
</dbReference>
<organism evidence="12 13">
    <name type="scientific">Erythrobacter insulae</name>
    <dbReference type="NCBI Taxonomy" id="2584124"/>
    <lineage>
        <taxon>Bacteria</taxon>
        <taxon>Pseudomonadati</taxon>
        <taxon>Pseudomonadota</taxon>
        <taxon>Alphaproteobacteria</taxon>
        <taxon>Sphingomonadales</taxon>
        <taxon>Erythrobacteraceae</taxon>
        <taxon>Erythrobacter/Porphyrobacter group</taxon>
        <taxon>Erythrobacter</taxon>
    </lineage>
</organism>
<evidence type="ECO:0000256" key="2">
    <source>
        <dbReference type="ARBA" id="ARBA00022448"/>
    </source>
</evidence>
<dbReference type="Gene3D" id="3.40.50.300">
    <property type="entry name" value="P-loop containing nucleotide triphosphate hydrolases"/>
    <property type="match status" value="1"/>
</dbReference>